<dbReference type="EMBL" id="JAHAKR010000584">
    <property type="protein sequence ID" value="MBS5831089.1"/>
    <property type="molecule type" value="Genomic_DNA"/>
</dbReference>
<reference evidence="1" key="1">
    <citation type="submission" date="2021-02" db="EMBL/GenBank/DDBJ databases">
        <title>Infant gut strain persistence is associated with maternal origin, phylogeny, and functional potential including surface adhesion and iron acquisition.</title>
        <authorList>
            <person name="Lou Y.C."/>
        </authorList>
    </citation>
    <scope>NUCLEOTIDE SEQUENCE</scope>
    <source>
        <strain evidence="1">L3_101_000G1_dasL3_101_000G1_concoct_7_sub</strain>
    </source>
</reference>
<evidence type="ECO:0000313" key="2">
    <source>
        <dbReference type="Proteomes" id="UP000824019"/>
    </source>
</evidence>
<dbReference type="Proteomes" id="UP000824019">
    <property type="component" value="Unassembled WGS sequence"/>
</dbReference>
<accession>A0A9E1B9N4</accession>
<proteinExistence type="predicted"/>
<gene>
    <name evidence="1" type="ORF">KIC69_09755</name>
</gene>
<evidence type="ECO:0000313" key="1">
    <source>
        <dbReference type="EMBL" id="MBS5831089.1"/>
    </source>
</evidence>
<name>A0A9E1B9N4_9BACT</name>
<dbReference type="Gene3D" id="3.40.50.720">
    <property type="entry name" value="NAD(P)-binding Rossmann-like Domain"/>
    <property type="match status" value="1"/>
</dbReference>
<protein>
    <submittedName>
        <fullName evidence="1">Uncharacterized protein</fullName>
    </submittedName>
</protein>
<dbReference type="AlphaFoldDB" id="A0A9E1B9N4"/>
<comment type="caution">
    <text evidence="1">The sequence shown here is derived from an EMBL/GenBank/DDBJ whole genome shotgun (WGS) entry which is preliminary data.</text>
</comment>
<organism evidence="1 2">
    <name type="scientific">Campylobacter concisus</name>
    <dbReference type="NCBI Taxonomy" id="199"/>
    <lineage>
        <taxon>Bacteria</taxon>
        <taxon>Pseudomonadati</taxon>
        <taxon>Campylobacterota</taxon>
        <taxon>Epsilonproteobacteria</taxon>
        <taxon>Campylobacterales</taxon>
        <taxon>Campylobacteraceae</taxon>
        <taxon>Campylobacter</taxon>
    </lineage>
</organism>
<sequence>MCENEEEARKLAKVLPKDGFYPCLFAPSDTTGEKDYEEFFVDGERLDMQRLQNIGIVKNDANFDSKKLEIFKNNILNLKSSLSWNKEDVLREVFELIPNFMHKETGKYLDEKM</sequence>